<evidence type="ECO:0000313" key="4">
    <source>
        <dbReference type="EMBL" id="KAA8517498.1"/>
    </source>
</evidence>
<dbReference type="InterPro" id="IPR036291">
    <property type="entry name" value="NAD(P)-bd_dom_sf"/>
</dbReference>
<protein>
    <recommendedName>
        <fullName evidence="3">Thioester reductase (TE) domain-containing protein</fullName>
    </recommendedName>
</protein>
<evidence type="ECO:0000256" key="2">
    <source>
        <dbReference type="ARBA" id="ARBA00023002"/>
    </source>
</evidence>
<dbReference type="OrthoDB" id="2735536at2759"/>
<evidence type="ECO:0000313" key="5">
    <source>
        <dbReference type="Proteomes" id="UP000325577"/>
    </source>
</evidence>
<keyword evidence="5" id="KW-1185">Reference proteome</keyword>
<dbReference type="AlphaFoldDB" id="A0A5J4ZJ08"/>
<reference evidence="4 5" key="1">
    <citation type="submission" date="2019-09" db="EMBL/GenBank/DDBJ databases">
        <title>A chromosome-level genome assembly of the Chinese tupelo Nyssa sinensis.</title>
        <authorList>
            <person name="Yang X."/>
            <person name="Kang M."/>
            <person name="Yang Y."/>
            <person name="Xiong H."/>
            <person name="Wang M."/>
            <person name="Zhang Z."/>
            <person name="Wang Z."/>
            <person name="Wu H."/>
            <person name="Ma T."/>
            <person name="Liu J."/>
            <person name="Xi Z."/>
        </authorList>
    </citation>
    <scope>NUCLEOTIDE SEQUENCE [LARGE SCALE GENOMIC DNA]</scope>
    <source>
        <strain evidence="4">J267</strain>
        <tissue evidence="4">Leaf</tissue>
    </source>
</reference>
<dbReference type="EMBL" id="CM018051">
    <property type="protein sequence ID" value="KAA8517498.1"/>
    <property type="molecule type" value="Genomic_DNA"/>
</dbReference>
<dbReference type="InterPro" id="IPR050425">
    <property type="entry name" value="NAD(P)_dehydrat-like"/>
</dbReference>
<gene>
    <name evidence="4" type="ORF">F0562_017872</name>
</gene>
<feature type="domain" description="Thioester reductase (TE)" evidence="3">
    <location>
        <begin position="58"/>
        <end position="193"/>
    </location>
</feature>
<evidence type="ECO:0000256" key="1">
    <source>
        <dbReference type="ARBA" id="ARBA00022857"/>
    </source>
</evidence>
<keyword evidence="2" id="KW-0560">Oxidoreductase</keyword>
<organism evidence="4 5">
    <name type="scientific">Nyssa sinensis</name>
    <dbReference type="NCBI Taxonomy" id="561372"/>
    <lineage>
        <taxon>Eukaryota</taxon>
        <taxon>Viridiplantae</taxon>
        <taxon>Streptophyta</taxon>
        <taxon>Embryophyta</taxon>
        <taxon>Tracheophyta</taxon>
        <taxon>Spermatophyta</taxon>
        <taxon>Magnoliopsida</taxon>
        <taxon>eudicotyledons</taxon>
        <taxon>Gunneridae</taxon>
        <taxon>Pentapetalae</taxon>
        <taxon>asterids</taxon>
        <taxon>Cornales</taxon>
        <taxon>Nyssaceae</taxon>
        <taxon>Nyssa</taxon>
    </lineage>
</organism>
<evidence type="ECO:0000259" key="3">
    <source>
        <dbReference type="Pfam" id="PF07993"/>
    </source>
</evidence>
<dbReference type="PANTHER" id="PTHR10366:SF852">
    <property type="entry name" value="CINNAMOYL-COA REDUCTASE CAD2"/>
    <property type="match status" value="1"/>
</dbReference>
<dbReference type="InterPro" id="IPR013120">
    <property type="entry name" value="FAR_NAD-bd"/>
</dbReference>
<dbReference type="Pfam" id="PF07993">
    <property type="entry name" value="NAD_binding_4"/>
    <property type="match status" value="1"/>
</dbReference>
<keyword evidence="1" id="KW-0521">NADP</keyword>
<name>A0A5J4ZJ08_9ASTE</name>
<dbReference type="SUPFAM" id="SSF51735">
    <property type="entry name" value="NAD(P)-binding Rossmann-fold domains"/>
    <property type="match status" value="1"/>
</dbReference>
<dbReference type="PANTHER" id="PTHR10366">
    <property type="entry name" value="NAD DEPENDENT EPIMERASE/DEHYDRATASE"/>
    <property type="match status" value="1"/>
</dbReference>
<dbReference type="Proteomes" id="UP000325577">
    <property type="component" value="Linkage Group LG8"/>
</dbReference>
<dbReference type="GO" id="GO:0016616">
    <property type="term" value="F:oxidoreductase activity, acting on the CH-OH group of donors, NAD or NADP as acceptor"/>
    <property type="evidence" value="ECO:0007669"/>
    <property type="project" value="TreeGrafter"/>
</dbReference>
<accession>A0A5J4ZJ08</accession>
<dbReference type="Gene3D" id="3.40.50.720">
    <property type="entry name" value="NAD(P)-binding Rossmann-like Domain"/>
    <property type="match status" value="1"/>
</dbReference>
<proteinExistence type="predicted"/>
<sequence>MLFIRHDCFMECPMRTLMCRKTRASPAYGVGDKRYKINAEIYARHELMKASERLVKVLSEADIHLLVYGCADVFHTASPFYHAVIDPEVESIDPTVKGTLNFLGSCAKSASVNRVVLTSSVIAVTYNGRPRTSDVVVDKTWFSDPEVYEASKMWYVLSKTLAEDAAWKFAKEKGINMAVINPAMVIGPLLQPTLNTSAAAILNLINGAQTYANASFGWVNVKGVANAHSST</sequence>